<sequence>MFLCERDHITERNDPPPGAVVRSVRHSHNHPGGIMNPKAQMMSATGYVKRPNKATRAKEARAWKRDQEVARYR</sequence>
<proteinExistence type="predicted"/>
<dbReference type="Proteomes" id="UP000221879">
    <property type="component" value="Segment"/>
</dbReference>
<accession>A0A0N7EMD2</accession>
<feature type="compositionally biased region" description="Basic and acidic residues" evidence="1">
    <location>
        <begin position="56"/>
        <end position="73"/>
    </location>
</feature>
<organism evidence="2 3">
    <name type="scientific">Mycobacterium phage ErnieJ</name>
    <dbReference type="NCBI Taxonomy" id="1701802"/>
    <lineage>
        <taxon>Viruses</taxon>
        <taxon>Duplodnaviria</taxon>
        <taxon>Heunggongvirae</taxon>
        <taxon>Uroviricota</taxon>
        <taxon>Caudoviricetes</taxon>
        <taxon>Ceeclamvirinae</taxon>
        <taxon>Bixzunavirus</taxon>
        <taxon>Bixzunavirus Bxz1</taxon>
    </lineage>
</organism>
<gene>
    <name evidence="2" type="ORF">SEA_ERNIEJ_107</name>
</gene>
<name>A0A0N7EMD2_9CAUD</name>
<evidence type="ECO:0000313" key="3">
    <source>
        <dbReference type="Proteomes" id="UP000221879"/>
    </source>
</evidence>
<evidence type="ECO:0000256" key="1">
    <source>
        <dbReference type="SAM" id="MobiDB-lite"/>
    </source>
</evidence>
<protein>
    <submittedName>
        <fullName evidence="2">Uncharacterized protein</fullName>
    </submittedName>
</protein>
<reference evidence="2 3" key="1">
    <citation type="submission" date="2015-08" db="EMBL/GenBank/DDBJ databases">
        <authorList>
            <person name="Baig H."/>
            <person name="Bute M."/>
            <person name="Clinton T."/>
            <person name="Fahad M."/>
            <person name="Farrakhan K."/>
            <person name="Grady N."/>
            <person name="Guthrie N."/>
            <person name="Hafid R."/>
            <person name="Harvey J."/>
            <person name="Hunnicutt K."/>
            <person name="Larsen V."/>
            <person name="London L."/>
            <person name="Mark R."/>
            <person name="Mcduffie T."/>
            <person name="Mcgee E."/>
            <person name="Pailin J."/>
            <person name="Peacock B."/>
            <person name="Robinson C."/>
            <person name="Thomas A."/>
            <person name="Serrano M.G."/>
            <person name="Buck G."/>
            <person name="Lee V."/>
            <person name="Wang Y."/>
            <person name="Carvalho R."/>
            <person name="Voegtly L."/>
            <person name="Shi R."/>
            <person name="Duckworth R."/>
            <person name="Johnson A."/>
            <person name="Loviza R."/>
            <person name="Walstead R."/>
            <person name="Shah Z."/>
            <person name="Kiflezghi M."/>
            <person name="Wade K."/>
            <person name="Delesalle V.A."/>
            <person name="Bradley K.W."/>
            <person name="Asai D.J."/>
            <person name="Bowman C.A."/>
            <person name="Russell D.A."/>
            <person name="Pope W.H."/>
            <person name="Jacobs-Sera D."/>
            <person name="Hendrix R.W."/>
            <person name="Hatfull G.F."/>
        </authorList>
    </citation>
    <scope>NUCLEOTIDE SEQUENCE [LARGE SCALE GENOMIC DNA]</scope>
</reference>
<dbReference type="EMBL" id="KT365400">
    <property type="protein sequence ID" value="ALF51199.1"/>
    <property type="molecule type" value="Genomic_DNA"/>
</dbReference>
<evidence type="ECO:0000313" key="2">
    <source>
        <dbReference type="EMBL" id="ALF51199.1"/>
    </source>
</evidence>
<feature type="region of interest" description="Disordered" evidence="1">
    <location>
        <begin position="50"/>
        <end position="73"/>
    </location>
</feature>